<comment type="caution">
    <text evidence="2">The sequence shown here is derived from an EMBL/GenBank/DDBJ whole genome shotgun (WGS) entry which is preliminary data.</text>
</comment>
<feature type="compositionally biased region" description="Polar residues" evidence="1">
    <location>
        <begin position="173"/>
        <end position="184"/>
    </location>
</feature>
<reference evidence="2" key="1">
    <citation type="submission" date="2023-07" db="EMBL/GenBank/DDBJ databases">
        <authorList>
            <person name="Stuckert A."/>
        </authorList>
    </citation>
    <scope>NUCLEOTIDE SEQUENCE</scope>
</reference>
<name>A0ABN9L2S5_9NEOB</name>
<sequence>MDEKESLRRQIQLLQGLINSHKIIHGNIPAPPPASDPRWPTPTQPRAVFHGGGYRQPLPSQTSWRKKYSLVNRSSQAAEASVGEKDAPKIPAAIDPSRKPPGRSRVSSSRDHPAVTSMFKWQSAATQESHTRLQPSTSSAVPSTSTPRGAQPASRGPPQSHGAHRENLRGASRTGQRGSCTPMNKPTPAQ</sequence>
<organism evidence="2 3">
    <name type="scientific">Ranitomeya imitator</name>
    <name type="common">mimic poison frog</name>
    <dbReference type="NCBI Taxonomy" id="111125"/>
    <lineage>
        <taxon>Eukaryota</taxon>
        <taxon>Metazoa</taxon>
        <taxon>Chordata</taxon>
        <taxon>Craniata</taxon>
        <taxon>Vertebrata</taxon>
        <taxon>Euteleostomi</taxon>
        <taxon>Amphibia</taxon>
        <taxon>Batrachia</taxon>
        <taxon>Anura</taxon>
        <taxon>Neobatrachia</taxon>
        <taxon>Hyloidea</taxon>
        <taxon>Dendrobatidae</taxon>
        <taxon>Dendrobatinae</taxon>
        <taxon>Ranitomeya</taxon>
    </lineage>
</organism>
<feature type="compositionally biased region" description="Pro residues" evidence="1">
    <location>
        <begin position="29"/>
        <end position="43"/>
    </location>
</feature>
<protein>
    <submittedName>
        <fullName evidence="2">Uncharacterized protein</fullName>
    </submittedName>
</protein>
<keyword evidence="3" id="KW-1185">Reference proteome</keyword>
<feature type="region of interest" description="Disordered" evidence="1">
    <location>
        <begin position="25"/>
        <end position="190"/>
    </location>
</feature>
<feature type="non-terminal residue" evidence="2">
    <location>
        <position position="190"/>
    </location>
</feature>
<gene>
    <name evidence="2" type="ORF">RIMI_LOCUS4253160</name>
</gene>
<dbReference type="EMBL" id="CAUEEQ010006746">
    <property type="protein sequence ID" value="CAJ0930530.1"/>
    <property type="molecule type" value="Genomic_DNA"/>
</dbReference>
<proteinExistence type="predicted"/>
<accession>A0ABN9L2S5</accession>
<evidence type="ECO:0000256" key="1">
    <source>
        <dbReference type="SAM" id="MobiDB-lite"/>
    </source>
</evidence>
<evidence type="ECO:0000313" key="2">
    <source>
        <dbReference type="EMBL" id="CAJ0930530.1"/>
    </source>
</evidence>
<feature type="compositionally biased region" description="Low complexity" evidence="1">
    <location>
        <begin position="135"/>
        <end position="147"/>
    </location>
</feature>
<dbReference type="Proteomes" id="UP001176940">
    <property type="component" value="Unassembled WGS sequence"/>
</dbReference>
<feature type="compositionally biased region" description="Polar residues" evidence="1">
    <location>
        <begin position="119"/>
        <end position="134"/>
    </location>
</feature>
<evidence type="ECO:0000313" key="3">
    <source>
        <dbReference type="Proteomes" id="UP001176940"/>
    </source>
</evidence>